<dbReference type="AlphaFoldDB" id="E2BV41"/>
<accession>E2BV41</accession>
<feature type="coiled-coil region" evidence="1">
    <location>
        <begin position="19"/>
        <end position="49"/>
    </location>
</feature>
<keyword evidence="3" id="KW-1185">Reference proteome</keyword>
<evidence type="ECO:0000256" key="1">
    <source>
        <dbReference type="SAM" id="Coils"/>
    </source>
</evidence>
<dbReference type="EMBL" id="GL450810">
    <property type="protein sequence ID" value="EFN80431.1"/>
    <property type="molecule type" value="Genomic_DNA"/>
</dbReference>
<reference evidence="2 3" key="1">
    <citation type="journal article" date="2010" name="Science">
        <title>Genomic comparison of the ants Camponotus floridanus and Harpegnathos saltator.</title>
        <authorList>
            <person name="Bonasio R."/>
            <person name="Zhang G."/>
            <person name="Ye C."/>
            <person name="Mutti N.S."/>
            <person name="Fang X."/>
            <person name="Qin N."/>
            <person name="Donahue G."/>
            <person name="Yang P."/>
            <person name="Li Q."/>
            <person name="Li C."/>
            <person name="Zhang P."/>
            <person name="Huang Z."/>
            <person name="Berger S.L."/>
            <person name="Reinberg D."/>
            <person name="Wang J."/>
            <person name="Liebig J."/>
        </authorList>
    </citation>
    <scope>NUCLEOTIDE SEQUENCE [LARGE SCALE GENOMIC DNA]</scope>
    <source>
        <strain evidence="2 3">R22 G/1</strain>
    </source>
</reference>
<dbReference type="InParanoid" id="E2BV41"/>
<sequence>MAENFESDVQTVQLCLDEAETTESEMKAIKEKIDKLDTLDDNIDDETKKSLEKTNRFIACMLEKKEMTQSTVVHESQLASKQNID</sequence>
<evidence type="ECO:0000313" key="3">
    <source>
        <dbReference type="Proteomes" id="UP000008237"/>
    </source>
</evidence>
<keyword evidence="1" id="KW-0175">Coiled coil</keyword>
<protein>
    <submittedName>
        <fullName evidence="2">Uncharacterized protein</fullName>
    </submittedName>
</protein>
<gene>
    <name evidence="2" type="ORF">EAI_02882</name>
</gene>
<proteinExistence type="predicted"/>
<dbReference type="OrthoDB" id="7552736at2759"/>
<name>E2BV41_HARSA</name>
<dbReference type="Proteomes" id="UP000008237">
    <property type="component" value="Unassembled WGS sequence"/>
</dbReference>
<evidence type="ECO:0000313" key="2">
    <source>
        <dbReference type="EMBL" id="EFN80431.1"/>
    </source>
</evidence>
<organism evidence="3">
    <name type="scientific">Harpegnathos saltator</name>
    <name type="common">Jerdon's jumping ant</name>
    <dbReference type="NCBI Taxonomy" id="610380"/>
    <lineage>
        <taxon>Eukaryota</taxon>
        <taxon>Metazoa</taxon>
        <taxon>Ecdysozoa</taxon>
        <taxon>Arthropoda</taxon>
        <taxon>Hexapoda</taxon>
        <taxon>Insecta</taxon>
        <taxon>Pterygota</taxon>
        <taxon>Neoptera</taxon>
        <taxon>Endopterygota</taxon>
        <taxon>Hymenoptera</taxon>
        <taxon>Apocrita</taxon>
        <taxon>Aculeata</taxon>
        <taxon>Formicoidea</taxon>
        <taxon>Formicidae</taxon>
        <taxon>Ponerinae</taxon>
        <taxon>Ponerini</taxon>
        <taxon>Harpegnathos</taxon>
    </lineage>
</organism>